<dbReference type="SUPFAM" id="SSF48113">
    <property type="entry name" value="Heme-dependent peroxidases"/>
    <property type="match status" value="2"/>
</dbReference>
<dbReference type="PRINTS" id="PR00460">
    <property type="entry name" value="BPEROXIDASE"/>
</dbReference>
<dbReference type="NCBIfam" id="TIGR00198">
    <property type="entry name" value="cat_per_HPI"/>
    <property type="match status" value="1"/>
</dbReference>
<sequence>MDDITNRPAGKCPVMHGALTEAGKSNVDWWPKALNLDILSQHDTKTNPLGKDFDYREQVKTLDFEALKADMRALMTDSQDWWPADWGHYGGLMIRLSWHAAGSYRLADGRGGGGTGDQRFAPLNSWPDNVSLDKARRLLWPIKKKYGNKVSWADLIVLAGTIAYETMGLKTFGFGFGRADVWHPAKDTYWGSEKEWLAPSDNRYTDVSQPSTMENPLAAVQMGLIYVNPEGVNGVPDPLKTAAQVRETFARMAMNDEETVALTAGGHTVGKTHGNGDAKVLGPNPESAGLEEQGLGWSNPNQNGLASRAVTSGLEGAWTTHPTQFDMGFFEMLFGHEWELRKSPAGAFQWEPINIREEDKPVDASDPSIRHSPMMTDADMAMKVDPIYNAICQKFMADPAYFKDAFARAWFKLTHRDMGPKVRYIGPDVPREDLIWQDPVPVGSTDYDVAAVKAKIMNSGLTIGEMVSTAWDSARTYRGSDMRGGANGARIRLAPQKDWEGNEPARLAKVLAVLEPIAAQAGASVADVIVLAGNVGVELAAKAAGHDVSVPFSPGRGDATDAQTDADSFSVLEPIHDGYRNWLKQDYVVSAEELLLDRTQLMGLTAPEMTVLIGGLRVLGTNHGGSKHGVFTAREGALTNDFFVNLTDMGNKWTAVADGLYELRDRKTNAPKWTATRVDLVFGSNAILRAYAEVYAQDDAQEKFVNDFAAAWTKVMNADRFDLA</sequence>
<dbReference type="GO" id="GO:0005829">
    <property type="term" value="C:cytosol"/>
    <property type="evidence" value="ECO:0007669"/>
    <property type="project" value="TreeGrafter"/>
</dbReference>
<evidence type="ECO:0000256" key="7">
    <source>
        <dbReference type="ARBA" id="ARBA00049145"/>
    </source>
</evidence>
<dbReference type="EMBL" id="QFQD01000102">
    <property type="protein sequence ID" value="PZQ79102.1"/>
    <property type="molecule type" value="Genomic_DNA"/>
</dbReference>
<dbReference type="InterPro" id="IPR019794">
    <property type="entry name" value="Peroxidases_AS"/>
</dbReference>
<comment type="cofactor">
    <cofactor evidence="10">
        <name>heme b</name>
        <dbReference type="ChEBI" id="CHEBI:60344"/>
    </cofactor>
    <text evidence="10">Binds 1 heme b (iron(II)-protoporphyrin IX) group per dimer.</text>
</comment>
<evidence type="ECO:0000313" key="14">
    <source>
        <dbReference type="Proteomes" id="UP000248887"/>
    </source>
</evidence>
<dbReference type="CDD" id="cd08200">
    <property type="entry name" value="catalase_peroxidase_2"/>
    <property type="match status" value="1"/>
</dbReference>
<dbReference type="AlphaFoldDB" id="A0A2W5QPB0"/>
<comment type="catalytic activity">
    <reaction evidence="8 10 11">
        <text>H2O2 + AH2 = A + 2 H2O</text>
        <dbReference type="Rhea" id="RHEA:30275"/>
        <dbReference type="ChEBI" id="CHEBI:13193"/>
        <dbReference type="ChEBI" id="CHEBI:15377"/>
        <dbReference type="ChEBI" id="CHEBI:16240"/>
        <dbReference type="ChEBI" id="CHEBI:17499"/>
        <dbReference type="EC" id="1.11.1.21"/>
    </reaction>
</comment>
<keyword evidence="4 10" id="KW-0560">Oxidoreductase</keyword>
<dbReference type="GO" id="GO:0042744">
    <property type="term" value="P:hydrogen peroxide catabolic process"/>
    <property type="evidence" value="ECO:0007669"/>
    <property type="project" value="UniProtKB-KW"/>
</dbReference>
<feature type="domain" description="Plant heme peroxidase family profile" evidence="12">
    <location>
        <begin position="132"/>
        <end position="426"/>
    </location>
</feature>
<evidence type="ECO:0000256" key="6">
    <source>
        <dbReference type="ARBA" id="ARBA00023324"/>
    </source>
</evidence>
<dbReference type="PANTHER" id="PTHR30555">
    <property type="entry name" value="HYDROPEROXIDASE I, BIFUNCTIONAL CATALASE-PEROXIDASE"/>
    <property type="match status" value="1"/>
</dbReference>
<gene>
    <name evidence="10 13" type="primary">katG</name>
    <name evidence="13" type="ORF">DI549_21100</name>
</gene>
<comment type="catalytic activity">
    <reaction evidence="7 10 11">
        <text>2 H2O2 = O2 + 2 H2O</text>
        <dbReference type="Rhea" id="RHEA:20309"/>
        <dbReference type="ChEBI" id="CHEBI:15377"/>
        <dbReference type="ChEBI" id="CHEBI:15379"/>
        <dbReference type="ChEBI" id="CHEBI:16240"/>
        <dbReference type="EC" id="1.11.1.21"/>
    </reaction>
</comment>
<comment type="PTM">
    <text evidence="10">Formation of the three residue Trp-Tyr-Met cross-link is important for the catalase, but not the peroxidase activity of the enzyme.</text>
</comment>
<evidence type="ECO:0000256" key="11">
    <source>
        <dbReference type="RuleBase" id="RU003451"/>
    </source>
</evidence>
<feature type="active site" description="Proton acceptor" evidence="10">
    <location>
        <position position="99"/>
    </location>
</feature>
<comment type="caution">
    <text evidence="13">The sequence shown here is derived from an EMBL/GenBank/DDBJ whole genome shotgun (WGS) entry which is preliminary data.</text>
</comment>
<evidence type="ECO:0000313" key="13">
    <source>
        <dbReference type="EMBL" id="PZQ79102.1"/>
    </source>
</evidence>
<dbReference type="InterPro" id="IPR000763">
    <property type="entry name" value="Catalase_peroxidase"/>
</dbReference>
<dbReference type="CDD" id="cd00649">
    <property type="entry name" value="catalase_peroxidase_1"/>
    <property type="match status" value="1"/>
</dbReference>
<dbReference type="Gene3D" id="1.10.420.10">
    <property type="entry name" value="Peroxidase, domain 2"/>
    <property type="match status" value="2"/>
</dbReference>
<dbReference type="PROSITE" id="PS50873">
    <property type="entry name" value="PEROXIDASE_4"/>
    <property type="match status" value="1"/>
</dbReference>
<evidence type="ECO:0000259" key="12">
    <source>
        <dbReference type="PROSITE" id="PS50873"/>
    </source>
</evidence>
<evidence type="ECO:0000256" key="5">
    <source>
        <dbReference type="ARBA" id="ARBA00023004"/>
    </source>
</evidence>
<evidence type="ECO:0000256" key="3">
    <source>
        <dbReference type="ARBA" id="ARBA00022723"/>
    </source>
</evidence>
<name>A0A2W5QPB0_ANCNO</name>
<evidence type="ECO:0000256" key="4">
    <source>
        <dbReference type="ARBA" id="ARBA00023002"/>
    </source>
</evidence>
<dbReference type="PROSITE" id="PS00436">
    <property type="entry name" value="PEROXIDASE_2"/>
    <property type="match status" value="1"/>
</dbReference>
<comment type="similarity">
    <text evidence="9 10 11">Belongs to the peroxidase family. Peroxidase/catalase subfamily.</text>
</comment>
<comment type="subunit">
    <text evidence="10">Homodimer or homotetramer.</text>
</comment>
<dbReference type="Proteomes" id="UP000248887">
    <property type="component" value="Unassembled WGS sequence"/>
</dbReference>
<dbReference type="InterPro" id="IPR010255">
    <property type="entry name" value="Haem_peroxidase_sf"/>
</dbReference>
<dbReference type="PRINTS" id="PR00458">
    <property type="entry name" value="PEROXIDASE"/>
</dbReference>
<comment type="function">
    <text evidence="10">Bifunctional enzyme with both catalase and broad-spectrum peroxidase activity.</text>
</comment>
<dbReference type="InterPro" id="IPR002016">
    <property type="entry name" value="Haem_peroxidase"/>
</dbReference>
<keyword evidence="1 10" id="KW-0575">Peroxidase</keyword>
<dbReference type="NCBIfam" id="NF011635">
    <property type="entry name" value="PRK15061.1"/>
    <property type="match status" value="1"/>
</dbReference>
<evidence type="ECO:0000256" key="8">
    <source>
        <dbReference type="ARBA" id="ARBA00051651"/>
    </source>
</evidence>
<dbReference type="GO" id="GO:0004096">
    <property type="term" value="F:catalase activity"/>
    <property type="evidence" value="ECO:0007669"/>
    <property type="project" value="UniProtKB-UniRule"/>
</dbReference>
<feature type="site" description="Transition state stabilizer" evidence="10">
    <location>
        <position position="95"/>
    </location>
</feature>
<accession>A0A2W5QPB0</accession>
<keyword evidence="6 10" id="KW-0376">Hydrogen peroxide</keyword>
<dbReference type="HAMAP" id="MF_01961">
    <property type="entry name" value="Catal_peroxid"/>
    <property type="match status" value="1"/>
</dbReference>
<dbReference type="FunFam" id="1.10.520.10:FF:000002">
    <property type="entry name" value="Catalase-peroxidase"/>
    <property type="match status" value="1"/>
</dbReference>
<dbReference type="PANTHER" id="PTHR30555:SF6">
    <property type="entry name" value="CATALASE-PEROXIDASE"/>
    <property type="match status" value="1"/>
</dbReference>
<dbReference type="FunFam" id="1.10.420.10:FF:000004">
    <property type="entry name" value="Catalase-peroxidase"/>
    <property type="match status" value="1"/>
</dbReference>
<dbReference type="Pfam" id="PF00141">
    <property type="entry name" value="peroxidase"/>
    <property type="match status" value="2"/>
</dbReference>
<evidence type="ECO:0000256" key="1">
    <source>
        <dbReference type="ARBA" id="ARBA00022559"/>
    </source>
</evidence>
<evidence type="ECO:0000256" key="10">
    <source>
        <dbReference type="HAMAP-Rule" id="MF_01961"/>
    </source>
</evidence>
<evidence type="ECO:0000256" key="2">
    <source>
        <dbReference type="ARBA" id="ARBA00022617"/>
    </source>
</evidence>
<evidence type="ECO:0000256" key="9">
    <source>
        <dbReference type="ARBA" id="ARBA00060838"/>
    </source>
</evidence>
<dbReference type="Gene3D" id="1.10.520.10">
    <property type="match status" value="2"/>
</dbReference>
<dbReference type="EC" id="1.11.1.21" evidence="10 11"/>
<reference evidence="13 14" key="1">
    <citation type="submission" date="2017-08" db="EMBL/GenBank/DDBJ databases">
        <title>Infants hospitalized years apart are colonized by the same room-sourced microbial strains.</title>
        <authorList>
            <person name="Brooks B."/>
            <person name="Olm M.R."/>
            <person name="Firek B.A."/>
            <person name="Baker R."/>
            <person name="Thomas B.C."/>
            <person name="Morowitz M.J."/>
            <person name="Banfield J.F."/>
        </authorList>
    </citation>
    <scope>NUCLEOTIDE SEQUENCE [LARGE SCALE GENOMIC DNA]</scope>
    <source>
        <strain evidence="13">S2_005_001_R2_27</strain>
    </source>
</reference>
<organism evidence="13 14">
    <name type="scientific">Ancylobacter novellus</name>
    <name type="common">Thiobacillus novellus</name>
    <dbReference type="NCBI Taxonomy" id="921"/>
    <lineage>
        <taxon>Bacteria</taxon>
        <taxon>Pseudomonadati</taxon>
        <taxon>Pseudomonadota</taxon>
        <taxon>Alphaproteobacteria</taxon>
        <taxon>Hyphomicrobiales</taxon>
        <taxon>Xanthobacteraceae</taxon>
        <taxon>Ancylobacter</taxon>
    </lineage>
</organism>
<proteinExistence type="inferred from homology"/>
<dbReference type="GO" id="GO:0070301">
    <property type="term" value="P:cellular response to hydrogen peroxide"/>
    <property type="evidence" value="ECO:0007669"/>
    <property type="project" value="TreeGrafter"/>
</dbReference>
<feature type="binding site" description="axial binding residue" evidence="10">
    <location>
        <position position="267"/>
    </location>
    <ligand>
        <name>heme b</name>
        <dbReference type="ChEBI" id="CHEBI:60344"/>
    </ligand>
    <ligandPart>
        <name>Fe</name>
        <dbReference type="ChEBI" id="CHEBI:18248"/>
    </ligandPart>
</feature>
<protein>
    <recommendedName>
        <fullName evidence="10 11">Catalase-peroxidase</fullName>
        <shortName evidence="10">CP</shortName>
        <ecNumber evidence="10 11">1.11.1.21</ecNumber>
    </recommendedName>
    <alternativeName>
        <fullName evidence="10">Peroxidase/catalase</fullName>
    </alternativeName>
</protein>
<feature type="cross-link" description="Tryptophyl-tyrosyl-methioninium (Tyr-Met) (with Trp-98)" evidence="10">
    <location>
        <begin position="226"/>
        <end position="252"/>
    </location>
</feature>
<comment type="caution">
    <text evidence="10">Lacks conserved residue(s) required for the propagation of feature annotation.</text>
</comment>
<keyword evidence="5 10" id="KW-0408">Iron</keyword>
<keyword evidence="3 10" id="KW-0479">Metal-binding</keyword>
<dbReference type="GO" id="GO:0020037">
    <property type="term" value="F:heme binding"/>
    <property type="evidence" value="ECO:0007669"/>
    <property type="project" value="InterPro"/>
</dbReference>
<dbReference type="GO" id="GO:0046872">
    <property type="term" value="F:metal ion binding"/>
    <property type="evidence" value="ECO:0007669"/>
    <property type="project" value="UniProtKB-KW"/>
</dbReference>
<keyword evidence="2 10" id="KW-0349">Heme</keyword>